<evidence type="ECO:0000313" key="5">
    <source>
        <dbReference type="Proteomes" id="UP001139354"/>
    </source>
</evidence>
<sequence>MISASSGGRGAVLLSESIYAVLPGADLVPEHRIDRVETFERLRLALTEFRDLGGRTIVDMGGLTTGRDAELLALLAEVTGVEIVASTGFGPTWTVGSHFTNNVSDGGMTVDRIADIFRRELTEGLLVPTRERLAETAGIVSITQSADTDPELPLTRGRASIERDTIRAAARAARAARAAVAVRVADDPRAALALLVEEGLPVERTVVLGLDRADHVAAGLPQALALEGYIVGLDHVGWPIERGYVDSEARIRIVLGLFDAGLGERVVVSSSAIGVSVEYPSEVSGDFGAVLREFAPAFLAAGGTDEQLDILLGSTPERILTRTTLEG</sequence>
<dbReference type="EMBL" id="JAGTTN010000001">
    <property type="protein sequence ID" value="MCC2031244.1"/>
    <property type="molecule type" value="Genomic_DNA"/>
</dbReference>
<dbReference type="GO" id="GO:0016787">
    <property type="term" value="F:hydrolase activity"/>
    <property type="evidence" value="ECO:0007669"/>
    <property type="project" value="UniProtKB-KW"/>
</dbReference>
<dbReference type="SUPFAM" id="SSF51556">
    <property type="entry name" value="Metallo-dependent hydrolases"/>
    <property type="match status" value="1"/>
</dbReference>
<evidence type="ECO:0000313" key="4">
    <source>
        <dbReference type="EMBL" id="MCC2031244.1"/>
    </source>
</evidence>
<dbReference type="PROSITE" id="PS51347">
    <property type="entry name" value="PHOSPHOTRIESTERASE_2"/>
    <property type="match status" value="1"/>
</dbReference>
<protein>
    <recommendedName>
        <fullName evidence="6">Phosphotriesterase</fullName>
    </recommendedName>
</protein>
<keyword evidence="2" id="KW-0378">Hydrolase</keyword>
<name>A0A9X1S1U1_9MICO</name>
<keyword evidence="1" id="KW-0479">Metal-binding</keyword>
<dbReference type="GO" id="GO:0008270">
    <property type="term" value="F:zinc ion binding"/>
    <property type="evidence" value="ECO:0007669"/>
    <property type="project" value="InterPro"/>
</dbReference>
<keyword evidence="5" id="KW-1185">Reference proteome</keyword>
<evidence type="ECO:0008006" key="6">
    <source>
        <dbReference type="Google" id="ProtNLM"/>
    </source>
</evidence>
<comment type="caution">
    <text evidence="4">The sequence shown here is derived from an EMBL/GenBank/DDBJ whole genome shotgun (WGS) entry which is preliminary data.</text>
</comment>
<comment type="similarity">
    <text evidence="3">Belongs to the metallo-dependent hydrolases superfamily. Phosphotriesterase family.</text>
</comment>
<evidence type="ECO:0000256" key="3">
    <source>
        <dbReference type="PROSITE-ProRule" id="PRU00679"/>
    </source>
</evidence>
<dbReference type="PANTHER" id="PTHR10819:SF3">
    <property type="entry name" value="PHOSPHOTRIESTERASE-RELATED PROTEIN"/>
    <property type="match status" value="1"/>
</dbReference>
<evidence type="ECO:0000256" key="1">
    <source>
        <dbReference type="ARBA" id="ARBA00022723"/>
    </source>
</evidence>
<dbReference type="InterPro" id="IPR032466">
    <property type="entry name" value="Metal_Hydrolase"/>
</dbReference>
<comment type="caution">
    <text evidence="3">Lacks conserved residue(s) required for the propagation of feature annotation.</text>
</comment>
<dbReference type="InterPro" id="IPR001559">
    <property type="entry name" value="Phosphotriesterase"/>
</dbReference>
<evidence type="ECO:0000256" key="2">
    <source>
        <dbReference type="ARBA" id="ARBA00022801"/>
    </source>
</evidence>
<dbReference type="Proteomes" id="UP001139354">
    <property type="component" value="Unassembled WGS sequence"/>
</dbReference>
<dbReference type="Gene3D" id="3.20.20.140">
    <property type="entry name" value="Metal-dependent hydrolases"/>
    <property type="match status" value="1"/>
</dbReference>
<reference evidence="4" key="1">
    <citation type="submission" date="2021-04" db="EMBL/GenBank/DDBJ databases">
        <title>Microbacterium tenobrionis sp. nov. and Microbacterium allomyrinae sp. nov., isolated from larvae of Tenobrio molitor and Allomyrina dichotoma, respectively.</title>
        <authorList>
            <person name="Lee S.D."/>
        </authorList>
    </citation>
    <scope>NUCLEOTIDE SEQUENCE</scope>
    <source>
        <strain evidence="4">BWT-G7</strain>
    </source>
</reference>
<organism evidence="4 5">
    <name type="scientific">Microbacterium allomyrinae</name>
    <dbReference type="NCBI Taxonomy" id="2830666"/>
    <lineage>
        <taxon>Bacteria</taxon>
        <taxon>Bacillati</taxon>
        <taxon>Actinomycetota</taxon>
        <taxon>Actinomycetes</taxon>
        <taxon>Micrococcales</taxon>
        <taxon>Microbacteriaceae</taxon>
        <taxon>Microbacterium</taxon>
    </lineage>
</organism>
<dbReference type="RefSeq" id="WP_229383133.1">
    <property type="nucleotide sequence ID" value="NZ_JAGTTN010000001.1"/>
</dbReference>
<gene>
    <name evidence="4" type="ORF">KEC57_03500</name>
</gene>
<dbReference type="AlphaFoldDB" id="A0A9X1S1U1"/>
<dbReference type="PANTHER" id="PTHR10819">
    <property type="entry name" value="PHOSPHOTRIESTERASE-RELATED"/>
    <property type="match status" value="1"/>
</dbReference>
<proteinExistence type="inferred from homology"/>
<dbReference type="Pfam" id="PF02126">
    <property type="entry name" value="PTE"/>
    <property type="match status" value="1"/>
</dbReference>
<accession>A0A9X1S1U1</accession>